<reference evidence="8" key="3">
    <citation type="submission" date="2025-09" db="UniProtKB">
        <authorList>
            <consortium name="Ensembl"/>
        </authorList>
    </citation>
    <scope>IDENTIFICATION</scope>
</reference>
<feature type="transmembrane region" description="Helical" evidence="7">
    <location>
        <begin position="59"/>
        <end position="89"/>
    </location>
</feature>
<keyword evidence="9" id="KW-1185">Reference proteome</keyword>
<dbReference type="InterPro" id="IPR033355">
    <property type="entry name" value="TMEM88"/>
</dbReference>
<evidence type="ECO:0000256" key="3">
    <source>
        <dbReference type="ARBA" id="ARBA00022692"/>
    </source>
</evidence>
<comment type="subcellular location">
    <subcellularLocation>
        <location evidence="1">Membrane</location>
        <topology evidence="1">Multi-pass membrane protein</topology>
    </subcellularLocation>
</comment>
<comment type="similarity">
    <text evidence="2">Belongs to the TMEM88 family.</text>
</comment>
<feature type="region of interest" description="Disordered" evidence="6">
    <location>
        <begin position="1"/>
        <end position="29"/>
    </location>
</feature>
<evidence type="ECO:0000256" key="1">
    <source>
        <dbReference type="ARBA" id="ARBA00004141"/>
    </source>
</evidence>
<evidence type="ECO:0000256" key="4">
    <source>
        <dbReference type="ARBA" id="ARBA00022989"/>
    </source>
</evidence>
<dbReference type="AlphaFoldDB" id="A0A452GWP4"/>
<keyword evidence="4 7" id="KW-1133">Transmembrane helix</keyword>
<evidence type="ECO:0000256" key="7">
    <source>
        <dbReference type="SAM" id="Phobius"/>
    </source>
</evidence>
<evidence type="ECO:0000256" key="6">
    <source>
        <dbReference type="SAM" id="MobiDB-lite"/>
    </source>
</evidence>
<sequence length="183" mass="18929">MSASPAASGRQEPGGAQGGSPVPPPPYGAELALEPEPELELRGALDCLACAVLLSAHNLLAAALCALLCALVCAAALLPAGTALGLGFLCHSKFLHARVAPCEAHLHDAGATALLVLGFTLLLPLLVLGLAAFVRLARRLQLGYCLLPYSLAVYRNLPAGRYHQAAWCCPRARAPAPADKVWV</sequence>
<dbReference type="STRING" id="38772.ENSGAGP00000006523"/>
<dbReference type="Proteomes" id="UP000291020">
    <property type="component" value="Unassembled WGS sequence"/>
</dbReference>
<reference evidence="9" key="1">
    <citation type="journal article" date="2017" name="PLoS ONE">
        <title>The Agassiz's desert tortoise genome provides a resource for the conservation of a threatened species.</title>
        <authorList>
            <person name="Tollis M."/>
            <person name="DeNardo D.F."/>
            <person name="Cornelius J.A."/>
            <person name="Dolby G.A."/>
            <person name="Edwards T."/>
            <person name="Henen B.T."/>
            <person name="Karl A.E."/>
            <person name="Murphy R.W."/>
            <person name="Kusumi K."/>
        </authorList>
    </citation>
    <scope>NUCLEOTIDE SEQUENCE [LARGE SCALE GENOMIC DNA]</scope>
</reference>
<dbReference type="GO" id="GO:0090090">
    <property type="term" value="P:negative regulation of canonical Wnt signaling pathway"/>
    <property type="evidence" value="ECO:0007669"/>
    <property type="project" value="TreeGrafter"/>
</dbReference>
<feature type="transmembrane region" description="Helical" evidence="7">
    <location>
        <begin position="109"/>
        <end position="134"/>
    </location>
</feature>
<keyword evidence="3 7" id="KW-0812">Transmembrane</keyword>
<name>A0A452GWP4_9SAUR</name>
<accession>A0A452GWP4</accession>
<dbReference type="PANTHER" id="PTHR28628:SF3">
    <property type="entry name" value="TRANSMEMBRANE PROTEIN 88"/>
    <property type="match status" value="1"/>
</dbReference>
<evidence type="ECO:0000313" key="9">
    <source>
        <dbReference type="Proteomes" id="UP000291020"/>
    </source>
</evidence>
<dbReference type="GO" id="GO:0005886">
    <property type="term" value="C:plasma membrane"/>
    <property type="evidence" value="ECO:0007669"/>
    <property type="project" value="TreeGrafter"/>
</dbReference>
<evidence type="ECO:0008006" key="10">
    <source>
        <dbReference type="Google" id="ProtNLM"/>
    </source>
</evidence>
<protein>
    <recommendedName>
        <fullName evidence="10">Transmembrane protein 88</fullName>
    </recommendedName>
</protein>
<dbReference type="Ensembl" id="ENSGAGT00000007591.1">
    <property type="protein sequence ID" value="ENSGAGP00000006523.1"/>
    <property type="gene ID" value="ENSGAGG00000005284.1"/>
</dbReference>
<reference evidence="8" key="2">
    <citation type="submission" date="2025-08" db="UniProtKB">
        <authorList>
            <consortium name="Ensembl"/>
        </authorList>
    </citation>
    <scope>IDENTIFICATION</scope>
</reference>
<dbReference type="GO" id="GO:0030165">
    <property type="term" value="F:PDZ domain binding"/>
    <property type="evidence" value="ECO:0007669"/>
    <property type="project" value="TreeGrafter"/>
</dbReference>
<evidence type="ECO:0000256" key="2">
    <source>
        <dbReference type="ARBA" id="ARBA00005734"/>
    </source>
</evidence>
<organism evidence="8 9">
    <name type="scientific">Gopherus agassizii</name>
    <name type="common">Agassiz's desert tortoise</name>
    <dbReference type="NCBI Taxonomy" id="38772"/>
    <lineage>
        <taxon>Eukaryota</taxon>
        <taxon>Metazoa</taxon>
        <taxon>Chordata</taxon>
        <taxon>Craniata</taxon>
        <taxon>Vertebrata</taxon>
        <taxon>Euteleostomi</taxon>
        <taxon>Archelosauria</taxon>
        <taxon>Testudinata</taxon>
        <taxon>Testudines</taxon>
        <taxon>Cryptodira</taxon>
        <taxon>Durocryptodira</taxon>
        <taxon>Testudinoidea</taxon>
        <taxon>Testudinidae</taxon>
        <taxon>Gopherus</taxon>
    </lineage>
</organism>
<evidence type="ECO:0000313" key="8">
    <source>
        <dbReference type="Ensembl" id="ENSGAGP00000006523.1"/>
    </source>
</evidence>
<proteinExistence type="inferred from homology"/>
<keyword evidence="5 7" id="KW-0472">Membrane</keyword>
<evidence type="ECO:0000256" key="5">
    <source>
        <dbReference type="ARBA" id="ARBA00023136"/>
    </source>
</evidence>
<dbReference type="PANTHER" id="PTHR28628">
    <property type="entry name" value="TRANSMEMBRANE PROTEIN 88-RELATED"/>
    <property type="match status" value="1"/>
</dbReference>